<keyword evidence="3" id="KW-1185">Reference proteome</keyword>
<sequence length="177" mass="19411">MSPDSLVAHFREPGCLEIGYTCDDTFDKGHADYEVCCGCCHTQNSGKVVAIVSLLLSFVALGWAVYFKSTFLTAVAGVYIVSALSLIIAVFLERHALILPYIGVSILRELFEVYLIIKMSTGLTHIIEVKDYLSGYHTKNPHSTLESCSAGRPLKNQQIVVLAKSLAFLSNHIPDQS</sequence>
<name>A0AA39LR29_9BILA</name>
<organism evidence="2 3">
    <name type="scientific">Steinernema hermaphroditum</name>
    <dbReference type="NCBI Taxonomy" id="289476"/>
    <lineage>
        <taxon>Eukaryota</taxon>
        <taxon>Metazoa</taxon>
        <taxon>Ecdysozoa</taxon>
        <taxon>Nematoda</taxon>
        <taxon>Chromadorea</taxon>
        <taxon>Rhabditida</taxon>
        <taxon>Tylenchina</taxon>
        <taxon>Panagrolaimomorpha</taxon>
        <taxon>Strongyloidoidea</taxon>
        <taxon>Steinernematidae</taxon>
        <taxon>Steinernema</taxon>
    </lineage>
</organism>
<accession>A0AA39LR29</accession>
<keyword evidence="1" id="KW-0472">Membrane</keyword>
<keyword evidence="1" id="KW-1133">Transmembrane helix</keyword>
<gene>
    <name evidence="2" type="ORF">QR680_018475</name>
</gene>
<comment type="caution">
    <text evidence="2">The sequence shown here is derived from an EMBL/GenBank/DDBJ whole genome shotgun (WGS) entry which is preliminary data.</text>
</comment>
<reference evidence="2" key="1">
    <citation type="submission" date="2023-06" db="EMBL/GenBank/DDBJ databases">
        <title>Genomic analysis of the entomopathogenic nematode Steinernema hermaphroditum.</title>
        <authorList>
            <person name="Schwarz E.M."/>
            <person name="Heppert J.K."/>
            <person name="Baniya A."/>
            <person name="Schwartz H.T."/>
            <person name="Tan C.-H."/>
            <person name="Antoshechkin I."/>
            <person name="Sternberg P.W."/>
            <person name="Goodrich-Blair H."/>
            <person name="Dillman A.R."/>
        </authorList>
    </citation>
    <scope>NUCLEOTIDE SEQUENCE</scope>
    <source>
        <strain evidence="2">PS9179</strain>
        <tissue evidence="2">Whole animal</tissue>
    </source>
</reference>
<evidence type="ECO:0000313" key="3">
    <source>
        <dbReference type="Proteomes" id="UP001175271"/>
    </source>
</evidence>
<protein>
    <submittedName>
        <fullName evidence="2">Uncharacterized protein</fullName>
    </submittedName>
</protein>
<evidence type="ECO:0000256" key="1">
    <source>
        <dbReference type="SAM" id="Phobius"/>
    </source>
</evidence>
<keyword evidence="1" id="KW-0812">Transmembrane</keyword>
<feature type="transmembrane region" description="Helical" evidence="1">
    <location>
        <begin position="48"/>
        <end position="66"/>
    </location>
</feature>
<dbReference type="Proteomes" id="UP001175271">
    <property type="component" value="Unassembled WGS sequence"/>
</dbReference>
<dbReference type="EMBL" id="JAUCMV010000004">
    <property type="protein sequence ID" value="KAK0406280.1"/>
    <property type="molecule type" value="Genomic_DNA"/>
</dbReference>
<feature type="transmembrane region" description="Helical" evidence="1">
    <location>
        <begin position="71"/>
        <end position="92"/>
    </location>
</feature>
<evidence type="ECO:0000313" key="2">
    <source>
        <dbReference type="EMBL" id="KAK0406280.1"/>
    </source>
</evidence>
<proteinExistence type="predicted"/>
<dbReference type="AlphaFoldDB" id="A0AA39LR29"/>